<gene>
    <name evidence="2" type="ORF">A4X03_0g9446</name>
    <name evidence="1" type="ORF">JKIAZH3_G5482</name>
</gene>
<sequence length="261" mass="27956">MLSPSSIAASDRDIVPVYTNGDIVRMWHSVAGTTRNRDLGSALINYAINGNLISFPPADMLTNVSTILNSPCDPWAWTLSAINDGSNSVLSLNAFHNPVPMPYLPRSILDVRRFLRPVDVENTITTITTRLPSTPRSLLPVSSPAASLTAHSLQHLHITAAGLVQGPVIGGAALCTDTETQIIGHRLIFDSSRSAPSMQLGPNLSLNDVVHGLDLLDDLIIFLLAPGMAMDSDDTSARIILPLDISVHISQAYDRLAGARP</sequence>
<reference evidence="1" key="3">
    <citation type="submission" date="2020-10" db="EMBL/GenBank/DDBJ databases">
        <authorList>
            <person name="Sedaghatjoo S."/>
        </authorList>
    </citation>
    <scope>NUCLEOTIDE SEQUENCE</scope>
    <source>
        <strain evidence="1">AZH3</strain>
    </source>
</reference>
<accession>A0A177SYY2</accession>
<evidence type="ECO:0000313" key="2">
    <source>
        <dbReference type="EMBL" id="KAE8236410.1"/>
    </source>
</evidence>
<dbReference type="EMBL" id="CAJHJG010006775">
    <property type="protein sequence ID" value="CAD6959419.1"/>
    <property type="molecule type" value="Genomic_DNA"/>
</dbReference>
<evidence type="ECO:0000313" key="3">
    <source>
        <dbReference type="Proteomes" id="UP000077671"/>
    </source>
</evidence>
<dbReference type="EMBL" id="LWDD02003768">
    <property type="protein sequence ID" value="KAE8236410.1"/>
    <property type="molecule type" value="Genomic_DNA"/>
</dbReference>
<reference evidence="2" key="1">
    <citation type="submission" date="2016-04" db="EMBL/GenBank/DDBJ databases">
        <authorList>
            <person name="Nguyen H.D."/>
            <person name="Kesanakurti P."/>
            <person name="Cullis J."/>
            <person name="Levesque C.A."/>
            <person name="Hambleton S."/>
        </authorList>
    </citation>
    <scope>NUCLEOTIDE SEQUENCE</scope>
    <source>
        <strain evidence="2">DAOMC 238032</strain>
    </source>
</reference>
<proteinExistence type="predicted"/>
<reference evidence="2" key="2">
    <citation type="journal article" date="2019" name="IMA Fungus">
        <title>Genome sequencing and comparison of five Tilletia species to identify candidate genes for the detection of regulated species infecting wheat.</title>
        <authorList>
            <person name="Nguyen H.D.T."/>
            <person name="Sultana T."/>
            <person name="Kesanakurti P."/>
            <person name="Hambleton S."/>
        </authorList>
    </citation>
    <scope>NUCLEOTIDE SEQUENCE</scope>
    <source>
        <strain evidence="2">DAOMC 238032</strain>
    </source>
</reference>
<keyword evidence="4" id="KW-1185">Reference proteome</keyword>
<name>A0A177SYY2_9BASI</name>
<evidence type="ECO:0000313" key="4">
    <source>
        <dbReference type="Proteomes" id="UP000836402"/>
    </source>
</evidence>
<organism evidence="2 3">
    <name type="scientific">Tilletia caries</name>
    <name type="common">wheat bunt fungus</name>
    <dbReference type="NCBI Taxonomy" id="13290"/>
    <lineage>
        <taxon>Eukaryota</taxon>
        <taxon>Fungi</taxon>
        <taxon>Dikarya</taxon>
        <taxon>Basidiomycota</taxon>
        <taxon>Ustilaginomycotina</taxon>
        <taxon>Exobasidiomycetes</taxon>
        <taxon>Tilletiales</taxon>
        <taxon>Tilletiaceae</taxon>
        <taxon>Tilletia</taxon>
    </lineage>
</organism>
<dbReference type="AlphaFoldDB" id="A0A177SYY2"/>
<comment type="caution">
    <text evidence="2">The sequence shown here is derived from an EMBL/GenBank/DDBJ whole genome shotgun (WGS) entry which is preliminary data.</text>
</comment>
<dbReference type="Proteomes" id="UP000077671">
    <property type="component" value="Unassembled WGS sequence"/>
</dbReference>
<dbReference type="Proteomes" id="UP000836402">
    <property type="component" value="Unassembled WGS sequence"/>
</dbReference>
<protein>
    <submittedName>
        <fullName evidence="2">Uncharacterized protein</fullName>
    </submittedName>
</protein>
<evidence type="ECO:0000313" key="1">
    <source>
        <dbReference type="EMBL" id="CAD6959419.1"/>
    </source>
</evidence>